<dbReference type="Proteomes" id="UP000032900">
    <property type="component" value="Unassembled WGS sequence"/>
</dbReference>
<dbReference type="AlphaFoldDB" id="A0A0E9LTF6"/>
<dbReference type="PANTHER" id="PTHR42970">
    <property type="entry name" value="PECTATE LYASE C-RELATED"/>
    <property type="match status" value="1"/>
</dbReference>
<gene>
    <name evidence="4" type="ORF">JCM15548_1500</name>
</gene>
<evidence type="ECO:0000313" key="5">
    <source>
        <dbReference type="Proteomes" id="UP000032900"/>
    </source>
</evidence>
<dbReference type="CDD" id="cd00063">
    <property type="entry name" value="FN3"/>
    <property type="match status" value="1"/>
</dbReference>
<dbReference type="GO" id="GO:0004553">
    <property type="term" value="F:hydrolase activity, hydrolyzing O-glycosyl compounds"/>
    <property type="evidence" value="ECO:0007669"/>
    <property type="project" value="UniProtKB-ARBA"/>
</dbReference>
<dbReference type="STRING" id="1236989.JCM15548_1500"/>
<dbReference type="PANTHER" id="PTHR42970:SF1">
    <property type="entry name" value="PECTATE LYASE C-RELATED"/>
    <property type="match status" value="1"/>
</dbReference>
<keyword evidence="2" id="KW-0325">Glycoprotein</keyword>
<evidence type="ECO:0000256" key="1">
    <source>
        <dbReference type="ARBA" id="ARBA00022723"/>
    </source>
</evidence>
<proteinExistence type="predicted"/>
<sequence length="885" mass="96657">MVVFEVAGVIEINSRLVFSNNITVAGQTAPGEGVVVYGNGVSFSGANNLIVRNMAFRMGIGGDSGKDAAGVANGSNMIFDHVSVSWGRDETFSISWDNKGTEPSNITIQNSIIAQGLLNHSAGGLVQTNGGVSLFRNLYIDNHTRNPKVKGLNQFVNNVVYNWGGGGCYILGDSEGTSWATIENNYFINGPGSGSNPYSRANTNFQLLAGGNYHDGNRNGVLDGTLSVQADYGPALWVESSDYWANLPDSDPKKIPQMHPELPHVMAADAAYAWIVDSVGKIIPARDQVDAFLISELTSLGTVGAIVSSENELPTNGPGRIFRGPLAVDSDDDGIPDNWETVLGTDPNVNDAMVVGADGYTNIERYFNAITSAEPFLKYPVELTAVNTSKTSLEFSWNNQESAEHEVVVEMSSDHINFSEVGRVGALVTNFVQEDLTSGTTYYFRLKSVHESMESVYSDVLSVKTLEEATPPRETVDPFPADNEAEIAYRNLALSWVNETSFMGGALYFDLYMGESAEGLTLLAEDLAQKSFTVETLQPGRTYFWQVKATNVLGESVSEVWRFSTREEDSYTLLAHFLFDEQTGSTALDQVSQTEALAAGFTPTWVAGKSGHAIVFPGEPEASYLRFPHNEGLWLDQSSFSISLWFRSPGQIPDTYLLHKGMHDAVNGGNGKWMGIQYKPDRLTFAVDDNATKTDLNLSDPGRWFDNEWHHLVCIRNVEDQQLEMYLDGELMGTKVDNTLGGIGVLTDLIIGNSDGYHNTPFGGSMDDLRFVDGVLSSDAVYDLFAHEATSLRGNKLSEKVQMRAHPNPFNDQLGLYIGADASEKMAWVQMFNQAGVLVFSEELPVFDNRLEVKGLEGLSSGVYVCVVRLGAEMQSVKVLKFPVN</sequence>
<dbReference type="InterPro" id="IPR052063">
    <property type="entry name" value="Polysaccharide_Lyase_1"/>
</dbReference>
<evidence type="ECO:0000259" key="3">
    <source>
        <dbReference type="PROSITE" id="PS50853"/>
    </source>
</evidence>
<dbReference type="GO" id="GO:0046872">
    <property type="term" value="F:metal ion binding"/>
    <property type="evidence" value="ECO:0007669"/>
    <property type="project" value="UniProtKB-KW"/>
</dbReference>
<reference evidence="4 5" key="1">
    <citation type="journal article" date="2015" name="Microbes Environ.">
        <title>Distribution and evolution of nitrogen fixation genes in the phylum bacteroidetes.</title>
        <authorList>
            <person name="Inoue J."/>
            <person name="Oshima K."/>
            <person name="Suda W."/>
            <person name="Sakamoto M."/>
            <person name="Iino T."/>
            <person name="Noda S."/>
            <person name="Hongoh Y."/>
            <person name="Hattori M."/>
            <person name="Ohkuma M."/>
        </authorList>
    </citation>
    <scope>NUCLEOTIDE SEQUENCE [LARGE SCALE GENOMIC DNA]</scope>
    <source>
        <strain evidence="4">JCM 15548</strain>
    </source>
</reference>
<keyword evidence="1" id="KW-0479">Metal-binding</keyword>
<dbReference type="PROSITE" id="PS50853">
    <property type="entry name" value="FN3"/>
    <property type="match status" value="1"/>
</dbReference>
<feature type="domain" description="Fibronectin type-III" evidence="3">
    <location>
        <begin position="379"/>
        <end position="468"/>
    </location>
</feature>
<dbReference type="SUPFAM" id="SSF49899">
    <property type="entry name" value="Concanavalin A-like lectins/glucanases"/>
    <property type="match status" value="1"/>
</dbReference>
<dbReference type="SUPFAM" id="SSF49265">
    <property type="entry name" value="Fibronectin type III"/>
    <property type="match status" value="1"/>
</dbReference>
<comment type="caution">
    <text evidence="4">The sequence shown here is derived from an EMBL/GenBank/DDBJ whole genome shotgun (WGS) entry which is preliminary data.</text>
</comment>
<dbReference type="InterPro" id="IPR003961">
    <property type="entry name" value="FN3_dom"/>
</dbReference>
<dbReference type="InterPro" id="IPR036116">
    <property type="entry name" value="FN3_sf"/>
</dbReference>
<evidence type="ECO:0000256" key="2">
    <source>
        <dbReference type="ARBA" id="ARBA00023180"/>
    </source>
</evidence>
<organism evidence="4 5">
    <name type="scientific">Geofilum rubicundum JCM 15548</name>
    <dbReference type="NCBI Taxonomy" id="1236989"/>
    <lineage>
        <taxon>Bacteria</taxon>
        <taxon>Pseudomonadati</taxon>
        <taxon>Bacteroidota</taxon>
        <taxon>Bacteroidia</taxon>
        <taxon>Marinilabiliales</taxon>
        <taxon>Marinilabiliaceae</taxon>
        <taxon>Geofilum</taxon>
    </lineage>
</organism>
<dbReference type="OrthoDB" id="8737820at2"/>
<dbReference type="SMART" id="SM00060">
    <property type="entry name" value="FN3"/>
    <property type="match status" value="2"/>
</dbReference>
<protein>
    <recommendedName>
        <fullName evidence="3">Fibronectin type-III domain-containing protein</fullName>
    </recommendedName>
</protein>
<dbReference type="InterPro" id="IPR011050">
    <property type="entry name" value="Pectin_lyase_fold/virulence"/>
</dbReference>
<dbReference type="Gene3D" id="2.60.120.200">
    <property type="match status" value="1"/>
</dbReference>
<name>A0A0E9LTF6_9BACT</name>
<dbReference type="Pfam" id="PF13385">
    <property type="entry name" value="Laminin_G_3"/>
    <property type="match status" value="1"/>
</dbReference>
<dbReference type="InterPro" id="IPR013320">
    <property type="entry name" value="ConA-like_dom_sf"/>
</dbReference>
<dbReference type="Gene3D" id="2.160.20.10">
    <property type="entry name" value="Single-stranded right-handed beta-helix, Pectin lyase-like"/>
    <property type="match status" value="1"/>
</dbReference>
<dbReference type="InterPro" id="IPR012334">
    <property type="entry name" value="Pectin_lyas_fold"/>
</dbReference>
<keyword evidence="5" id="KW-1185">Reference proteome</keyword>
<accession>A0A0E9LTF6</accession>
<evidence type="ECO:0000313" key="4">
    <source>
        <dbReference type="EMBL" id="GAO28411.1"/>
    </source>
</evidence>
<dbReference type="InterPro" id="IPR013783">
    <property type="entry name" value="Ig-like_fold"/>
</dbReference>
<dbReference type="RefSeq" id="WP_062122223.1">
    <property type="nucleotide sequence ID" value="NZ_BAZW01000002.1"/>
</dbReference>
<dbReference type="GO" id="GO:0005975">
    <property type="term" value="P:carbohydrate metabolic process"/>
    <property type="evidence" value="ECO:0007669"/>
    <property type="project" value="UniProtKB-ARBA"/>
</dbReference>
<dbReference type="SUPFAM" id="SSF51126">
    <property type="entry name" value="Pectin lyase-like"/>
    <property type="match status" value="1"/>
</dbReference>
<dbReference type="Gene3D" id="2.60.40.10">
    <property type="entry name" value="Immunoglobulins"/>
    <property type="match status" value="2"/>
</dbReference>
<dbReference type="EMBL" id="BAZW01000002">
    <property type="protein sequence ID" value="GAO28411.1"/>
    <property type="molecule type" value="Genomic_DNA"/>
</dbReference>